<organism evidence="2 3">
    <name type="scientific">Paenibacillus anaericanus</name>
    <dbReference type="NCBI Taxonomy" id="170367"/>
    <lineage>
        <taxon>Bacteria</taxon>
        <taxon>Bacillati</taxon>
        <taxon>Bacillota</taxon>
        <taxon>Bacilli</taxon>
        <taxon>Bacillales</taxon>
        <taxon>Paenibacillaceae</taxon>
        <taxon>Paenibacillus</taxon>
    </lineage>
</organism>
<dbReference type="Proteomes" id="UP000279446">
    <property type="component" value="Unassembled WGS sequence"/>
</dbReference>
<dbReference type="Gene3D" id="3.40.630.30">
    <property type="match status" value="1"/>
</dbReference>
<dbReference type="GO" id="GO:0016747">
    <property type="term" value="F:acyltransferase activity, transferring groups other than amino-acyl groups"/>
    <property type="evidence" value="ECO:0007669"/>
    <property type="project" value="InterPro"/>
</dbReference>
<accession>A0A3S1EK78</accession>
<dbReference type="SUPFAM" id="SSF55729">
    <property type="entry name" value="Acyl-CoA N-acyltransferases (Nat)"/>
    <property type="match status" value="1"/>
</dbReference>
<proteinExistence type="predicted"/>
<evidence type="ECO:0000313" key="2">
    <source>
        <dbReference type="EMBL" id="RUT47392.1"/>
    </source>
</evidence>
<dbReference type="EMBL" id="RZNY01000004">
    <property type="protein sequence ID" value="RUT47392.1"/>
    <property type="molecule type" value="Genomic_DNA"/>
</dbReference>
<keyword evidence="2" id="KW-0808">Transferase</keyword>
<dbReference type="OrthoDB" id="66776at2"/>
<reference evidence="2 3" key="1">
    <citation type="submission" date="2018-12" db="EMBL/GenBank/DDBJ databases">
        <authorList>
            <person name="Sun L."/>
            <person name="Chen Z."/>
        </authorList>
    </citation>
    <scope>NUCLEOTIDE SEQUENCE [LARGE SCALE GENOMIC DNA]</scope>
    <source>
        <strain evidence="2 3">DSM 15890</strain>
    </source>
</reference>
<dbReference type="Pfam" id="PF00583">
    <property type="entry name" value="Acetyltransf_1"/>
    <property type="match status" value="1"/>
</dbReference>
<name>A0A3S1EK78_9BACL</name>
<feature type="domain" description="N-acetyltransferase" evidence="1">
    <location>
        <begin position="3"/>
        <end position="156"/>
    </location>
</feature>
<dbReference type="RefSeq" id="WP_127191269.1">
    <property type="nucleotide sequence ID" value="NZ_JAUSSS010000003.1"/>
</dbReference>
<dbReference type="InterPro" id="IPR000182">
    <property type="entry name" value="GNAT_dom"/>
</dbReference>
<evidence type="ECO:0000259" key="1">
    <source>
        <dbReference type="PROSITE" id="PS51186"/>
    </source>
</evidence>
<gene>
    <name evidence="2" type="ORF">EJP82_06690</name>
</gene>
<comment type="caution">
    <text evidence="2">The sequence shown here is derived from an EMBL/GenBank/DDBJ whole genome shotgun (WGS) entry which is preliminary data.</text>
</comment>
<sequence>MSIEYIKVSDFYRGIFFELLKDAYSFDCKYEQAYKSKWQENDDFFFNNLQIADKYCFITTLNGEAIGFVAWDPRNMPEYAEIGDNCIVSKYKGNGYGKLQLQEAINRITQNDVKKIIVTTNDDLIPAQRMYQSVGFTICQRRKKQNVEHIDYVYFL</sequence>
<dbReference type="PROSITE" id="PS51186">
    <property type="entry name" value="GNAT"/>
    <property type="match status" value="1"/>
</dbReference>
<dbReference type="AlphaFoldDB" id="A0A3S1EK78"/>
<dbReference type="InterPro" id="IPR016181">
    <property type="entry name" value="Acyl_CoA_acyltransferase"/>
</dbReference>
<protein>
    <submittedName>
        <fullName evidence="2">GNAT family N-acetyltransferase</fullName>
    </submittedName>
</protein>
<dbReference type="CDD" id="cd04301">
    <property type="entry name" value="NAT_SF"/>
    <property type="match status" value="1"/>
</dbReference>
<evidence type="ECO:0000313" key="3">
    <source>
        <dbReference type="Proteomes" id="UP000279446"/>
    </source>
</evidence>
<keyword evidence="3" id="KW-1185">Reference proteome</keyword>